<dbReference type="KEGG" id="gfe:Gferi_14340"/>
<sequence>MGSIIGINKEKLNHDQYFASLVNEGVRGRLLPLDLAKNIPLELMEVFKEVMRMYTKGESSTLKAETAEDLMKSIVYSLDLYLMKHLNPEDAISHLQSCNIKTLYKEAMIYAEDYFESTKNLYQSVETKRVAVPNIVYNETFTKAIPNFFLDYDILFSAHNTSSDIDYPLVFDDMSVKGIAYIRSYLAAFELENDFCRKFDSKSITLLLQAYGKSNRLNYEQTPINLFELVFNNLVFLTLLDKGYENLLISPIGLEMIKAELSGISKTNLKHLISNILDKIINRLEITVPDLIDLIYRYSESMVERLNNALEYDHLVNMMVLETVAHHKEKTVLETGSKMNNRIFRFIYKKITDCSTVEDKMIILTKYVNSLEDFVDLLKADCFYEKEYDHLFNSLGNLEISTLITSSFKEYMLRGEEKLPTFLSNSIAHSYAWETAFFDWLRKLDKSRIQEIELLVHENLASEIV</sequence>
<dbReference type="Proteomes" id="UP000095743">
    <property type="component" value="Chromosome"/>
</dbReference>
<protein>
    <submittedName>
        <fullName evidence="1">Uncharacterized protein</fullName>
    </submittedName>
</protein>
<reference evidence="1 2" key="1">
    <citation type="submission" date="2016-09" db="EMBL/GenBank/DDBJ databases">
        <title>Genomic analysis reveals versatility of anaerobic energy metabolism of Geosporobacter ferrireducens IRF9 of phylum Firmicutes.</title>
        <authorList>
            <person name="Kim S.-J."/>
        </authorList>
    </citation>
    <scope>NUCLEOTIDE SEQUENCE [LARGE SCALE GENOMIC DNA]</scope>
    <source>
        <strain evidence="1 2">IRF9</strain>
    </source>
</reference>
<dbReference type="OrthoDB" id="3173587at2"/>
<proteinExistence type="predicted"/>
<dbReference type="AlphaFoldDB" id="A0A1D8GIB8"/>
<dbReference type="EMBL" id="CP017269">
    <property type="protein sequence ID" value="AOT70648.1"/>
    <property type="molecule type" value="Genomic_DNA"/>
</dbReference>
<organism evidence="1 2">
    <name type="scientific">Geosporobacter ferrireducens</name>
    <dbReference type="NCBI Taxonomy" id="1424294"/>
    <lineage>
        <taxon>Bacteria</taxon>
        <taxon>Bacillati</taxon>
        <taxon>Bacillota</taxon>
        <taxon>Clostridia</taxon>
        <taxon>Peptostreptococcales</taxon>
        <taxon>Thermotaleaceae</taxon>
        <taxon>Geosporobacter</taxon>
    </lineage>
</organism>
<accession>A0A1D8GIB8</accession>
<keyword evidence="2" id="KW-1185">Reference proteome</keyword>
<gene>
    <name evidence="1" type="ORF">Gferi_14340</name>
</gene>
<evidence type="ECO:0000313" key="1">
    <source>
        <dbReference type="EMBL" id="AOT70648.1"/>
    </source>
</evidence>
<dbReference type="Pfam" id="PF19677">
    <property type="entry name" value="DUF6179"/>
    <property type="match status" value="1"/>
</dbReference>
<evidence type="ECO:0000313" key="2">
    <source>
        <dbReference type="Proteomes" id="UP000095743"/>
    </source>
</evidence>
<dbReference type="InterPro" id="IPR045751">
    <property type="entry name" value="DUF6179"/>
</dbReference>
<dbReference type="STRING" id="1424294.Gferi_14340"/>
<name>A0A1D8GIB8_9FIRM</name>
<dbReference type="RefSeq" id="WP_069977628.1">
    <property type="nucleotide sequence ID" value="NZ_CP017269.1"/>
</dbReference>